<feature type="signal peptide" evidence="1">
    <location>
        <begin position="1"/>
        <end position="21"/>
    </location>
</feature>
<comment type="caution">
    <text evidence="2">The sequence shown here is derived from an EMBL/GenBank/DDBJ whole genome shotgun (WGS) entry which is preliminary data.</text>
</comment>
<dbReference type="EMBL" id="QNQU01000001">
    <property type="protein sequence ID" value="RBQ11805.1"/>
    <property type="molecule type" value="Genomic_DNA"/>
</dbReference>
<dbReference type="AlphaFoldDB" id="A0A366LD40"/>
<dbReference type="GO" id="GO:0015562">
    <property type="term" value="F:efflux transmembrane transporter activity"/>
    <property type="evidence" value="ECO:0007669"/>
    <property type="project" value="InterPro"/>
</dbReference>
<proteinExistence type="predicted"/>
<dbReference type="Gene3D" id="1.20.1600.10">
    <property type="entry name" value="Outer membrane efflux proteins (OEP)"/>
    <property type="match status" value="1"/>
</dbReference>
<gene>
    <name evidence="2" type="ORF">DRW42_00570</name>
</gene>
<keyword evidence="1" id="KW-0732">Signal</keyword>
<dbReference type="Proteomes" id="UP000252081">
    <property type="component" value="Unassembled WGS sequence"/>
</dbReference>
<evidence type="ECO:0000313" key="2">
    <source>
        <dbReference type="EMBL" id="RBQ11805.1"/>
    </source>
</evidence>
<dbReference type="OrthoDB" id="793488at2"/>
<keyword evidence="3" id="KW-1185">Reference proteome</keyword>
<dbReference type="SUPFAM" id="SSF56954">
    <property type="entry name" value="Outer membrane efflux proteins (OEP)"/>
    <property type="match status" value="1"/>
</dbReference>
<sequence length="226" mass="25521">MKNISAITLLLFMLVGSSVFAQESILGQVNQADIEQYVALARQNYVKRKIQTISSEAVKNDVSMAKVSYLDILNASYFYRPQNNTVLDPVNPYNVNGFQFGVNINVGSLLQKPFMVKKAKANYKVAQLEALDFDTQLTLEVKKRYYNYLQEKSRLKVLTQSASDSKGVAESLRRKFERSEVSLEVFNQSRVTQSSAETLKVEAEGNYLKAKDLLEEIIGQQIPEGK</sequence>
<reference evidence="2 3" key="1">
    <citation type="submission" date="2018-07" db="EMBL/GenBank/DDBJ databases">
        <title>A draft genome of a endophytic bacteria, a new species of Pedobacter.</title>
        <authorList>
            <person name="Zhang Z.D."/>
            <person name="Chen Z.J."/>
        </authorList>
    </citation>
    <scope>NUCLEOTIDE SEQUENCE [LARGE SCALE GENOMIC DNA]</scope>
    <source>
        <strain evidence="2 3">RS10</strain>
    </source>
</reference>
<organism evidence="2 3">
    <name type="scientific">Pedobacter miscanthi</name>
    <dbReference type="NCBI Taxonomy" id="2259170"/>
    <lineage>
        <taxon>Bacteria</taxon>
        <taxon>Pseudomonadati</taxon>
        <taxon>Bacteroidota</taxon>
        <taxon>Sphingobacteriia</taxon>
        <taxon>Sphingobacteriales</taxon>
        <taxon>Sphingobacteriaceae</taxon>
        <taxon>Pedobacter</taxon>
    </lineage>
</organism>
<feature type="chain" id="PRO_5017000438" description="TolC family protein" evidence="1">
    <location>
        <begin position="22"/>
        <end position="226"/>
    </location>
</feature>
<evidence type="ECO:0000313" key="3">
    <source>
        <dbReference type="Proteomes" id="UP000252081"/>
    </source>
</evidence>
<evidence type="ECO:0000256" key="1">
    <source>
        <dbReference type="SAM" id="SignalP"/>
    </source>
</evidence>
<evidence type="ECO:0008006" key="4">
    <source>
        <dbReference type="Google" id="ProtNLM"/>
    </source>
</evidence>
<dbReference type="RefSeq" id="WP_113946885.1">
    <property type="nucleotide sequence ID" value="NZ_QNQU01000001.1"/>
</dbReference>
<protein>
    <recommendedName>
        <fullName evidence="4">TolC family protein</fullName>
    </recommendedName>
</protein>
<accession>A0A366LD40</accession>
<name>A0A366LD40_9SPHI</name>